<organism evidence="2 3">
    <name type="scientific">Eumeta variegata</name>
    <name type="common">Bagworm moth</name>
    <name type="synonym">Eumeta japonica</name>
    <dbReference type="NCBI Taxonomy" id="151549"/>
    <lineage>
        <taxon>Eukaryota</taxon>
        <taxon>Metazoa</taxon>
        <taxon>Ecdysozoa</taxon>
        <taxon>Arthropoda</taxon>
        <taxon>Hexapoda</taxon>
        <taxon>Insecta</taxon>
        <taxon>Pterygota</taxon>
        <taxon>Neoptera</taxon>
        <taxon>Endopterygota</taxon>
        <taxon>Lepidoptera</taxon>
        <taxon>Glossata</taxon>
        <taxon>Ditrysia</taxon>
        <taxon>Tineoidea</taxon>
        <taxon>Psychidae</taxon>
        <taxon>Oiketicinae</taxon>
        <taxon>Eumeta</taxon>
    </lineage>
</organism>
<dbReference type="EMBL" id="BGZK01000570">
    <property type="protein sequence ID" value="GBP50674.1"/>
    <property type="molecule type" value="Genomic_DNA"/>
</dbReference>
<dbReference type="Proteomes" id="UP000299102">
    <property type="component" value="Unassembled WGS sequence"/>
</dbReference>
<accession>A0A4C1WKN1</accession>
<evidence type="ECO:0000313" key="3">
    <source>
        <dbReference type="Proteomes" id="UP000299102"/>
    </source>
</evidence>
<comment type="caution">
    <text evidence="2">The sequence shown here is derived from an EMBL/GenBank/DDBJ whole genome shotgun (WGS) entry which is preliminary data.</text>
</comment>
<sequence length="142" mass="16097">MLNSLCLALASRQSLYRAREAGALWQDAPKSRMRKIHDDYVNNKYLLSAAFWIIWIGTRRHAVRDTGADIGEPVEFVNQKKDHKYRQAGEQSIASLNASESCKDQKQNTNSLKPRRGPLCRSCRPAQNRSIGDEKSHNASAR</sequence>
<name>A0A4C1WKN1_EUMVA</name>
<reference evidence="2 3" key="1">
    <citation type="journal article" date="2019" name="Commun. Biol.">
        <title>The bagworm genome reveals a unique fibroin gene that provides high tensile strength.</title>
        <authorList>
            <person name="Kono N."/>
            <person name="Nakamura H."/>
            <person name="Ohtoshi R."/>
            <person name="Tomita M."/>
            <person name="Numata K."/>
            <person name="Arakawa K."/>
        </authorList>
    </citation>
    <scope>NUCLEOTIDE SEQUENCE [LARGE SCALE GENOMIC DNA]</scope>
</reference>
<proteinExistence type="predicted"/>
<evidence type="ECO:0000256" key="1">
    <source>
        <dbReference type="SAM" id="MobiDB-lite"/>
    </source>
</evidence>
<gene>
    <name evidence="2" type="ORF">EVAR_34182_1</name>
</gene>
<protein>
    <submittedName>
        <fullName evidence="2">Uncharacterized protein</fullName>
    </submittedName>
</protein>
<feature type="region of interest" description="Disordered" evidence="1">
    <location>
        <begin position="96"/>
        <end position="142"/>
    </location>
</feature>
<evidence type="ECO:0000313" key="2">
    <source>
        <dbReference type="EMBL" id="GBP50674.1"/>
    </source>
</evidence>
<keyword evidence="3" id="KW-1185">Reference proteome</keyword>
<feature type="compositionally biased region" description="Basic and acidic residues" evidence="1">
    <location>
        <begin position="131"/>
        <end position="142"/>
    </location>
</feature>
<dbReference type="AlphaFoldDB" id="A0A4C1WKN1"/>